<dbReference type="CGD" id="CAL0000160720">
    <property type="gene designation" value="Cd36_86450"/>
</dbReference>
<accession>B9WEM9</accession>
<dbReference type="GeneID" id="8046936"/>
<dbReference type="AlphaFoldDB" id="B9WEM9"/>
<protein>
    <submittedName>
        <fullName evidence="2">Retrotransposon tca4 polyprotein, putative</fullName>
    </submittedName>
</protein>
<dbReference type="VEuPathDB" id="FungiDB:CD36_86450"/>
<dbReference type="eggNOG" id="KOG0017">
    <property type="taxonomic scope" value="Eukaryota"/>
</dbReference>
<sequence>MLLHCIKYLKGTLDLGLQYTKGKTKDYGEDFVIYGFADASFAPPGDRKSISGYAIYVNGNLVYWGTKKQRCITESSMSSEIIALGECTHRIMTVRNVVKALGLRHRKVIIFEDNQPCIKVANNRKISHSRRSVDICIKYIRELVLQKGELGISYINTADNVSDILTKTTGMQVFHKLRPWLMTDANLSSLHEKLMINYIGRNNPEQHFLQLCQSINLEPLE</sequence>
<dbReference type="OrthoDB" id="4026316at2759"/>
<evidence type="ECO:0000313" key="3">
    <source>
        <dbReference type="Proteomes" id="UP000002605"/>
    </source>
</evidence>
<gene>
    <name evidence="1" type="ordered locus">Cd36_86450</name>
    <name evidence="2" type="ORF">CD36_86450</name>
</gene>
<name>B9WEM9_CANDC</name>
<evidence type="ECO:0000313" key="2">
    <source>
        <dbReference type="EMBL" id="CAX43141.1"/>
    </source>
</evidence>
<dbReference type="CDD" id="cd09272">
    <property type="entry name" value="RNase_HI_RT_Ty1"/>
    <property type="match status" value="1"/>
</dbReference>
<keyword evidence="3" id="KW-1185">Reference proteome</keyword>
<dbReference type="HOGENOM" id="CLU_1250503_0_0_1"/>
<proteinExistence type="predicted"/>
<evidence type="ECO:0000313" key="1">
    <source>
        <dbReference type="CGD" id="CAL0000160720"/>
    </source>
</evidence>
<organism evidence="2 3">
    <name type="scientific">Candida dubliniensis (strain CD36 / ATCC MYA-646 / CBS 7987 / NCPF 3949 / NRRL Y-17841)</name>
    <name type="common">Yeast</name>
    <dbReference type="NCBI Taxonomy" id="573826"/>
    <lineage>
        <taxon>Eukaryota</taxon>
        <taxon>Fungi</taxon>
        <taxon>Dikarya</taxon>
        <taxon>Ascomycota</taxon>
        <taxon>Saccharomycotina</taxon>
        <taxon>Pichiomycetes</taxon>
        <taxon>Debaryomycetaceae</taxon>
        <taxon>Candida/Lodderomyces clade</taxon>
        <taxon>Candida</taxon>
    </lineage>
</organism>
<dbReference type="EMBL" id="FM992690">
    <property type="protein sequence ID" value="CAX43141.1"/>
    <property type="molecule type" value="Genomic_DNA"/>
</dbReference>
<reference evidence="2 3" key="1">
    <citation type="journal article" date="2009" name="Genome Res.">
        <title>Comparative genomics of the fungal pathogens Candida dubliniensis and Candida albicans.</title>
        <authorList>
            <person name="Jackson A.P."/>
            <person name="Gamble J.A."/>
            <person name="Yeomans T."/>
            <person name="Moran G.P."/>
            <person name="Saunders D."/>
            <person name="Harris D."/>
            <person name="Aslett M."/>
            <person name="Barrell J.F."/>
            <person name="Butler G."/>
            <person name="Citiulo F."/>
            <person name="Coleman D.C."/>
            <person name="de Groot P.W.J."/>
            <person name="Goodwin T.J."/>
            <person name="Quail M.A."/>
            <person name="McQuillan J."/>
            <person name="Munro C.A."/>
            <person name="Pain A."/>
            <person name="Poulter R.T."/>
            <person name="Rajandream M.A."/>
            <person name="Renauld H."/>
            <person name="Spiering M.J."/>
            <person name="Tivey A."/>
            <person name="Gow N.A.R."/>
            <person name="Barrell B."/>
            <person name="Sullivan D.J."/>
            <person name="Berriman M."/>
        </authorList>
    </citation>
    <scope>NUCLEOTIDE SEQUENCE [LARGE SCALE GENOMIC DNA]</scope>
    <source>
        <strain evidence="3">CD36 / ATCC MYA-646 / CBS 7987 / NCPF 3949 / NRRL Y-17841</strain>
    </source>
</reference>
<dbReference type="RefSeq" id="XP_002419546.1">
    <property type="nucleotide sequence ID" value="XM_002419501.1"/>
</dbReference>
<dbReference type="PANTHER" id="PTHR11439">
    <property type="entry name" value="GAG-POL-RELATED RETROTRANSPOSON"/>
    <property type="match status" value="1"/>
</dbReference>
<dbReference type="Proteomes" id="UP000002605">
    <property type="component" value="Chromosome 3"/>
</dbReference>
<dbReference type="KEGG" id="cdu:CD36_86450"/>
<dbReference type="PANTHER" id="PTHR11439:SF463">
    <property type="entry name" value="REVERSE TRANSCRIPTASE TY1_COPIA-TYPE DOMAIN-CONTAINING PROTEIN"/>
    <property type="match status" value="1"/>
</dbReference>